<dbReference type="EMBL" id="MHRI01000011">
    <property type="protein sequence ID" value="OHA21231.1"/>
    <property type="molecule type" value="Genomic_DNA"/>
</dbReference>
<dbReference type="AlphaFoldDB" id="A0A1G2MDW8"/>
<feature type="chain" id="PRO_5009583667" evidence="1">
    <location>
        <begin position="21"/>
        <end position="315"/>
    </location>
</feature>
<gene>
    <name evidence="2" type="ORF">A2849_00330</name>
</gene>
<dbReference type="Proteomes" id="UP000178121">
    <property type="component" value="Unassembled WGS sequence"/>
</dbReference>
<feature type="signal peptide" evidence="1">
    <location>
        <begin position="1"/>
        <end position="20"/>
    </location>
</feature>
<evidence type="ECO:0000256" key="1">
    <source>
        <dbReference type="SAM" id="SignalP"/>
    </source>
</evidence>
<accession>A0A1G2MDW8</accession>
<keyword evidence="1" id="KW-0732">Signal</keyword>
<evidence type="ECO:0000313" key="3">
    <source>
        <dbReference type="Proteomes" id="UP000178121"/>
    </source>
</evidence>
<reference evidence="2 3" key="1">
    <citation type="journal article" date="2016" name="Nat. Commun.">
        <title>Thousands of microbial genomes shed light on interconnected biogeochemical processes in an aquifer system.</title>
        <authorList>
            <person name="Anantharaman K."/>
            <person name="Brown C.T."/>
            <person name="Hug L.A."/>
            <person name="Sharon I."/>
            <person name="Castelle C.J."/>
            <person name="Probst A.J."/>
            <person name="Thomas B.C."/>
            <person name="Singh A."/>
            <person name="Wilkins M.J."/>
            <person name="Karaoz U."/>
            <person name="Brodie E.L."/>
            <person name="Williams K.H."/>
            <person name="Hubbard S.S."/>
            <person name="Banfield J.F."/>
        </authorList>
    </citation>
    <scope>NUCLEOTIDE SEQUENCE [LARGE SCALE GENOMIC DNA]</scope>
</reference>
<organism evidence="2 3">
    <name type="scientific">Candidatus Taylorbacteria bacterium RIFCSPHIGHO2_01_FULL_51_15</name>
    <dbReference type="NCBI Taxonomy" id="1802304"/>
    <lineage>
        <taxon>Bacteria</taxon>
        <taxon>Candidatus Tayloriibacteriota</taxon>
    </lineage>
</organism>
<comment type="caution">
    <text evidence="2">The sequence shown here is derived from an EMBL/GenBank/DDBJ whole genome shotgun (WGS) entry which is preliminary data.</text>
</comment>
<proteinExistence type="predicted"/>
<name>A0A1G2MDW8_9BACT</name>
<sequence length="315" mass="35151">MRTLLAFSGTLLCLIGTLFGASEPPTQFSIAIGKNLERHIDWISVGVGTSKGWSAAYTNIIYDPRKDSVQSVVAEQLGAMEMNPRAEFADVEHGVWVTAHARLEEFAFQSEAVMFAAPIENGGFDSYFRFEKRDGKLAIPEKNKHLIFRYPGSIAYLSKGATALRITAREGSRMAILDTRTEVNDFGVLCQIPSIQNGLKFGVVHLPKEFVVPTSDHWWTDIEFIYFWDEKFILLDENGDPKPPLSIQVIGGGLELTVTIEGEIEESDSVDGKWGPAYSLTALVEEESAPRRFLVTQRGAMKLYRVRQDVGLQKQ</sequence>
<evidence type="ECO:0000313" key="2">
    <source>
        <dbReference type="EMBL" id="OHA21231.1"/>
    </source>
</evidence>
<protein>
    <submittedName>
        <fullName evidence="2">Uncharacterized protein</fullName>
    </submittedName>
</protein>